<dbReference type="SMART" id="SM00249">
    <property type="entry name" value="PHD"/>
    <property type="match status" value="1"/>
</dbReference>
<dbReference type="AlphaFoldDB" id="A0A8D8JPS7"/>
<evidence type="ECO:0000259" key="6">
    <source>
        <dbReference type="PROSITE" id="PS50181"/>
    </source>
</evidence>
<evidence type="ECO:0000256" key="4">
    <source>
        <dbReference type="PROSITE-ProRule" id="PRU00146"/>
    </source>
</evidence>
<dbReference type="InterPro" id="IPR013083">
    <property type="entry name" value="Znf_RING/FYVE/PHD"/>
</dbReference>
<dbReference type="EMBL" id="HBUE01064623">
    <property type="protein sequence ID" value="CAG6470147.1"/>
    <property type="molecule type" value="Transcribed_RNA"/>
</dbReference>
<dbReference type="InterPro" id="IPR019786">
    <property type="entry name" value="Zinc_finger_PHD-type_CS"/>
</dbReference>
<dbReference type="SUPFAM" id="SSF52047">
    <property type="entry name" value="RNI-like"/>
    <property type="match status" value="1"/>
</dbReference>
<dbReference type="SUPFAM" id="SSF57903">
    <property type="entry name" value="FYVE/PHD zinc finger"/>
    <property type="match status" value="1"/>
</dbReference>
<evidence type="ECO:0000256" key="2">
    <source>
        <dbReference type="ARBA" id="ARBA00022771"/>
    </source>
</evidence>
<dbReference type="Pfam" id="PF00628">
    <property type="entry name" value="PHD"/>
    <property type="match status" value="1"/>
</dbReference>
<dbReference type="Gene3D" id="3.80.10.10">
    <property type="entry name" value="Ribonuclease Inhibitor"/>
    <property type="match status" value="1"/>
</dbReference>
<dbReference type="InterPro" id="IPR032675">
    <property type="entry name" value="LRR_dom_sf"/>
</dbReference>
<protein>
    <submittedName>
        <fullName evidence="7">(northern house mosquito) hypothetical protein</fullName>
    </submittedName>
</protein>
<evidence type="ECO:0000256" key="3">
    <source>
        <dbReference type="ARBA" id="ARBA00022833"/>
    </source>
</evidence>
<accession>A0A8D8JPS7</accession>
<sequence>MESCEKCGQVFTPDNVSVTCADRCERTFHAACVNLSAAVADSLTADDGLRWFCDQCRRGNKRKLASKPLQRDSPQLPAEIWVEIFKQLSSWQLLRVRLVCRRWRDIVDGSLNARFTVRFPKLLIIDREYQPVQLPRPAFEFYFDQTRIAAVGSWWASFGPNLTGITMVECKIMLPNLLAMLRQTVNLTRLELHEVIVDMYEANPVPDFRLDKLQLLVIEGVNRAENLELFREICPNLGYLQLVSCYLDERSEAFLRHVVDFVAARHASLNSLEVDGDDLLLSELIKLRQWKLEKLVLRSGDFAFGNVRALVELCRMVPWLVELGVEPGVSAWQEITRIGQLLPNLKKLELTLKGNHQNKPSFLTQMAGLQVLQLKYDTLTTWFLDFDGIVCPHLHTLVLEHINCVDSCLAQFLASAPKLRVLSLSWCKFDCWTEIFRTITPCRRLQRLTLKCIEADDYNRCFFDYLDDLRYLEVHKCDEIPQEMLATLLSLCPRLEELALTCLADKIDQEILRVICGKLHRLVRVKIIGCELSERDAGYVRANCHVLESVLVAESFV</sequence>
<feature type="domain" description="PHD-type" evidence="5">
    <location>
        <begin position="1"/>
        <end position="59"/>
    </location>
</feature>
<organism evidence="7">
    <name type="scientific">Culex pipiens</name>
    <name type="common">House mosquito</name>
    <dbReference type="NCBI Taxonomy" id="7175"/>
    <lineage>
        <taxon>Eukaryota</taxon>
        <taxon>Metazoa</taxon>
        <taxon>Ecdysozoa</taxon>
        <taxon>Arthropoda</taxon>
        <taxon>Hexapoda</taxon>
        <taxon>Insecta</taxon>
        <taxon>Pterygota</taxon>
        <taxon>Neoptera</taxon>
        <taxon>Endopterygota</taxon>
        <taxon>Diptera</taxon>
        <taxon>Nematocera</taxon>
        <taxon>Culicoidea</taxon>
        <taxon>Culicidae</taxon>
        <taxon>Culicinae</taxon>
        <taxon>Culicini</taxon>
        <taxon>Culex</taxon>
        <taxon>Culex</taxon>
    </lineage>
</organism>
<dbReference type="SUPFAM" id="SSF81383">
    <property type="entry name" value="F-box domain"/>
    <property type="match status" value="1"/>
</dbReference>
<dbReference type="Gene3D" id="1.20.1280.50">
    <property type="match status" value="1"/>
</dbReference>
<dbReference type="EMBL" id="HBUE01296098">
    <property type="protein sequence ID" value="CAG6576480.1"/>
    <property type="molecule type" value="Transcribed_RNA"/>
</dbReference>
<dbReference type="InterPro" id="IPR001965">
    <property type="entry name" value="Znf_PHD"/>
</dbReference>
<dbReference type="InterPro" id="IPR019787">
    <property type="entry name" value="Znf_PHD-finger"/>
</dbReference>
<name>A0A8D8JPS7_CULPI</name>
<dbReference type="SMART" id="SM00256">
    <property type="entry name" value="FBOX"/>
    <property type="match status" value="1"/>
</dbReference>
<dbReference type="PROSITE" id="PS50016">
    <property type="entry name" value="ZF_PHD_2"/>
    <property type="match status" value="1"/>
</dbReference>
<dbReference type="Pfam" id="PF12937">
    <property type="entry name" value="F-box-like"/>
    <property type="match status" value="1"/>
</dbReference>
<dbReference type="GO" id="GO:0008270">
    <property type="term" value="F:zinc ion binding"/>
    <property type="evidence" value="ECO:0007669"/>
    <property type="project" value="UniProtKB-KW"/>
</dbReference>
<reference evidence="7" key="1">
    <citation type="submission" date="2021-05" db="EMBL/GenBank/DDBJ databases">
        <authorList>
            <person name="Alioto T."/>
            <person name="Alioto T."/>
            <person name="Gomez Garrido J."/>
        </authorList>
    </citation>
    <scope>NUCLEOTIDE SEQUENCE</scope>
</reference>
<evidence type="ECO:0000313" key="7">
    <source>
        <dbReference type="EMBL" id="CAG6576480.1"/>
    </source>
</evidence>
<dbReference type="PROSITE" id="PS01359">
    <property type="entry name" value="ZF_PHD_1"/>
    <property type="match status" value="1"/>
</dbReference>
<dbReference type="PROSITE" id="PS50181">
    <property type="entry name" value="FBOX"/>
    <property type="match status" value="1"/>
</dbReference>
<dbReference type="CDD" id="cd09917">
    <property type="entry name" value="F-box_SF"/>
    <property type="match status" value="1"/>
</dbReference>
<keyword evidence="1" id="KW-0479">Metal-binding</keyword>
<dbReference type="PANTHER" id="PTHR38926">
    <property type="entry name" value="F-BOX DOMAIN CONTAINING PROTEIN, EXPRESSED"/>
    <property type="match status" value="1"/>
</dbReference>
<dbReference type="InterPro" id="IPR036047">
    <property type="entry name" value="F-box-like_dom_sf"/>
</dbReference>
<dbReference type="InterPro" id="IPR001810">
    <property type="entry name" value="F-box_dom"/>
</dbReference>
<proteinExistence type="predicted"/>
<feature type="domain" description="F-box" evidence="6">
    <location>
        <begin position="70"/>
        <end position="118"/>
    </location>
</feature>
<dbReference type="InterPro" id="IPR011011">
    <property type="entry name" value="Znf_FYVE_PHD"/>
</dbReference>
<keyword evidence="2 4" id="KW-0863">Zinc-finger</keyword>
<evidence type="ECO:0000259" key="5">
    <source>
        <dbReference type="PROSITE" id="PS50016"/>
    </source>
</evidence>
<keyword evidence="3" id="KW-0862">Zinc</keyword>
<dbReference type="EMBL" id="HBUE01190225">
    <property type="protein sequence ID" value="CAG6524792.1"/>
    <property type="molecule type" value="Transcribed_RNA"/>
</dbReference>
<dbReference type="PANTHER" id="PTHR38926:SF72">
    <property type="entry name" value="IM:7136021-RELATED"/>
    <property type="match status" value="1"/>
</dbReference>
<dbReference type="Gene3D" id="3.30.40.10">
    <property type="entry name" value="Zinc/RING finger domain, C3HC4 (zinc finger)"/>
    <property type="match status" value="1"/>
</dbReference>
<evidence type="ECO:0000256" key="1">
    <source>
        <dbReference type="ARBA" id="ARBA00022723"/>
    </source>
</evidence>